<dbReference type="InterPro" id="IPR027417">
    <property type="entry name" value="P-loop_NTPase"/>
</dbReference>
<gene>
    <name evidence="5" type="ORF">FME95_05510</name>
</gene>
<keyword evidence="3" id="KW-0812">Transmembrane</keyword>
<organism evidence="5 6">
    <name type="scientific">Reinekea thalattae</name>
    <dbReference type="NCBI Taxonomy" id="2593301"/>
    <lineage>
        <taxon>Bacteria</taxon>
        <taxon>Pseudomonadati</taxon>
        <taxon>Pseudomonadota</taxon>
        <taxon>Gammaproteobacteria</taxon>
        <taxon>Oceanospirillales</taxon>
        <taxon>Saccharospirillaceae</taxon>
        <taxon>Reinekea</taxon>
    </lineage>
</organism>
<dbReference type="AlphaFoldDB" id="A0A5C8Z9E9"/>
<feature type="transmembrane region" description="Helical" evidence="3">
    <location>
        <begin position="152"/>
        <end position="171"/>
    </location>
</feature>
<evidence type="ECO:0000256" key="2">
    <source>
        <dbReference type="ARBA" id="ARBA00022840"/>
    </source>
</evidence>
<dbReference type="InterPro" id="IPR003593">
    <property type="entry name" value="AAA+_ATPase"/>
</dbReference>
<dbReference type="SUPFAM" id="SSF52540">
    <property type="entry name" value="P-loop containing nucleoside triphosphate hydrolases"/>
    <property type="match status" value="1"/>
</dbReference>
<evidence type="ECO:0000256" key="1">
    <source>
        <dbReference type="ARBA" id="ARBA00022741"/>
    </source>
</evidence>
<dbReference type="PROSITE" id="PS00211">
    <property type="entry name" value="ABC_TRANSPORTER_1"/>
    <property type="match status" value="1"/>
</dbReference>
<keyword evidence="3" id="KW-1133">Transmembrane helix</keyword>
<keyword evidence="6" id="KW-1185">Reference proteome</keyword>
<evidence type="ECO:0000313" key="6">
    <source>
        <dbReference type="Proteomes" id="UP000321764"/>
    </source>
</evidence>
<dbReference type="GO" id="GO:0005524">
    <property type="term" value="F:ATP binding"/>
    <property type="evidence" value="ECO:0007669"/>
    <property type="project" value="UniProtKB-KW"/>
</dbReference>
<dbReference type="GO" id="GO:0016887">
    <property type="term" value="F:ATP hydrolysis activity"/>
    <property type="evidence" value="ECO:0007669"/>
    <property type="project" value="InterPro"/>
</dbReference>
<feature type="transmembrane region" description="Helical" evidence="3">
    <location>
        <begin position="125"/>
        <end position="146"/>
    </location>
</feature>
<evidence type="ECO:0000259" key="4">
    <source>
        <dbReference type="PROSITE" id="PS50893"/>
    </source>
</evidence>
<sequence>MSFHVTSNRFISLLLAITQLGSGIILLALSSWFIAACALAGHAGVLAGFNYVIPATVIRFLAVVRIFSSYFEKYFGHISLLAELTDIRHRLLLTTFQGQSDINAADTAAILQEDSERVAGRWSAIYNPLAGALASIAGMSLIFAMLIPELLFSWAILLAILCAMTAVFSYLNQRAHGSVLAAYEFYYQQQHQWLSVSTLWHLRQDWITGEAVKNAADALFKARQRQHQLMHITETLIIVTGFSWPLWIIAELFDSVSPSAVWAIPLVLSASVRDWFMPIVGAFDQRTKLLPSARRVWQHSQPVEQSLITERADINEDTHSLQTAHSLQRANSLILKEVRWQRNQMQGTAISFDITKPGCYLISASSGTGKSSLFNALCGELNFSGEAWLNGVSLAQLTQQERSELIFYAEQFAHVFSDTLRQNLTMVCQPITEVSADDLNNALEWAELGHWAGDDQLRTWLGSEGKPISGGEKKRLSLARAYLSDRPIWLLDEPFEGLDSQLAEKLASKLSQISEDKIIVIASHIRPASLKLTEQLAF</sequence>
<keyword evidence="2 5" id="KW-0067">ATP-binding</keyword>
<proteinExistence type="predicted"/>
<feature type="domain" description="ABC transporter" evidence="4">
    <location>
        <begin position="328"/>
        <end position="538"/>
    </location>
</feature>
<dbReference type="GO" id="GO:0042626">
    <property type="term" value="F:ATPase-coupled transmembrane transporter activity"/>
    <property type="evidence" value="ECO:0007669"/>
    <property type="project" value="TreeGrafter"/>
</dbReference>
<evidence type="ECO:0000256" key="3">
    <source>
        <dbReference type="SAM" id="Phobius"/>
    </source>
</evidence>
<dbReference type="InterPro" id="IPR050173">
    <property type="entry name" value="ABC_transporter_C-like"/>
</dbReference>
<dbReference type="RefSeq" id="WP_147713403.1">
    <property type="nucleotide sequence ID" value="NZ_VKAD01000001.1"/>
</dbReference>
<dbReference type="Proteomes" id="UP000321764">
    <property type="component" value="Unassembled WGS sequence"/>
</dbReference>
<dbReference type="PANTHER" id="PTHR24223">
    <property type="entry name" value="ATP-BINDING CASSETTE SUB-FAMILY C"/>
    <property type="match status" value="1"/>
</dbReference>
<accession>A0A5C8Z9E9</accession>
<keyword evidence="1" id="KW-0547">Nucleotide-binding</keyword>
<comment type="caution">
    <text evidence="5">The sequence shown here is derived from an EMBL/GenBank/DDBJ whole genome shotgun (WGS) entry which is preliminary data.</text>
</comment>
<evidence type="ECO:0000313" key="5">
    <source>
        <dbReference type="EMBL" id="TXR54004.1"/>
    </source>
</evidence>
<dbReference type="Pfam" id="PF00005">
    <property type="entry name" value="ABC_tran"/>
    <property type="match status" value="1"/>
</dbReference>
<dbReference type="Gene3D" id="3.40.50.300">
    <property type="entry name" value="P-loop containing nucleotide triphosphate hydrolases"/>
    <property type="match status" value="1"/>
</dbReference>
<keyword evidence="3" id="KW-0472">Membrane</keyword>
<dbReference type="OrthoDB" id="6336411at2"/>
<feature type="transmembrane region" description="Helical" evidence="3">
    <location>
        <begin position="12"/>
        <end position="35"/>
    </location>
</feature>
<name>A0A5C8Z9E9_9GAMM</name>
<dbReference type="InterPro" id="IPR003439">
    <property type="entry name" value="ABC_transporter-like_ATP-bd"/>
</dbReference>
<dbReference type="EMBL" id="VKAD01000001">
    <property type="protein sequence ID" value="TXR54004.1"/>
    <property type="molecule type" value="Genomic_DNA"/>
</dbReference>
<feature type="transmembrane region" description="Helical" evidence="3">
    <location>
        <begin position="229"/>
        <end position="250"/>
    </location>
</feature>
<dbReference type="SMART" id="SM00382">
    <property type="entry name" value="AAA"/>
    <property type="match status" value="1"/>
</dbReference>
<protein>
    <submittedName>
        <fullName evidence="5">ATP-binding cassette domain-containing protein</fullName>
    </submittedName>
</protein>
<dbReference type="InterPro" id="IPR017871">
    <property type="entry name" value="ABC_transporter-like_CS"/>
</dbReference>
<dbReference type="GO" id="GO:0016020">
    <property type="term" value="C:membrane"/>
    <property type="evidence" value="ECO:0007669"/>
    <property type="project" value="TreeGrafter"/>
</dbReference>
<feature type="transmembrane region" description="Helical" evidence="3">
    <location>
        <begin position="47"/>
        <end position="67"/>
    </location>
</feature>
<dbReference type="PROSITE" id="PS50893">
    <property type="entry name" value="ABC_TRANSPORTER_2"/>
    <property type="match status" value="1"/>
</dbReference>
<reference evidence="5 6" key="1">
    <citation type="submission" date="2019-07" db="EMBL/GenBank/DDBJ databases">
        <title>Reinekea sp. strain SSH23 genome sequencing and assembly.</title>
        <authorList>
            <person name="Kim I."/>
        </authorList>
    </citation>
    <scope>NUCLEOTIDE SEQUENCE [LARGE SCALE GENOMIC DNA]</scope>
    <source>
        <strain evidence="5 6">SSH23</strain>
    </source>
</reference>